<dbReference type="Gene3D" id="2.60.40.1080">
    <property type="match status" value="1"/>
</dbReference>
<dbReference type="SMART" id="SM00635">
    <property type="entry name" value="BID_2"/>
    <property type="match status" value="1"/>
</dbReference>
<dbReference type="InterPro" id="IPR003343">
    <property type="entry name" value="Big_2"/>
</dbReference>
<dbReference type="EMBL" id="WKLT01000028">
    <property type="protein sequence ID" value="MRY60299.1"/>
    <property type="molecule type" value="Genomic_DNA"/>
</dbReference>
<dbReference type="AlphaFoldDB" id="A0A7K0GMA8"/>
<proteinExistence type="predicted"/>
<dbReference type="Proteomes" id="UP000463337">
    <property type="component" value="Unassembled WGS sequence"/>
</dbReference>
<name>A0A7K0GMA8_PARDI</name>
<sequence length="536" mass="58475">MRKILSLFFVMALCVVGLSAQGLVQGQPHPSAPNVLAKTKSQLRADASFSFDDIQFWVGSGSKRAALVIEWHDGNRPDAMVWGYRWDGEATGHDMIVAIAKADQKLLLLTQYTGWMGYTIDGIGYGDNLDVRYDLDVAKNEPNNAFKFEPPITNPLLGQTGFPENPAGDVAAAIRQGVQTGVIYHPINAERYGYPSYDYDHWSCSNGIHWQAGWYYGYWSYFVRSSQTSNFSYSGLGATSRVLTDGCWDAWSWNGNMNTSEGTQPGDVFVAATIPSGGGGDEPEIPVIHVTSISLNKSSLRLQAGANAILAASISPVNADNKQVTWSSSDTGIATVEDGVVTGAKPGVVKITARSVDGGYTAVCEVTVTETVTPEIDFEGTGAVISFPKVEEATSYEVRVYRYENGSYKKIGTYVADAEGNIITELLTKGLRATSGTISVPLKNLGRDDAYRIEIQVMNGLDVIDTYMVEKSSDPVSNETMAPVIPKVSYQNGALRFEHLAGYQIYLMQINGKMLERFVIQVREVLSHDSPDQSFM</sequence>
<dbReference type="Pfam" id="PF02368">
    <property type="entry name" value="Big_2"/>
    <property type="match status" value="1"/>
</dbReference>
<evidence type="ECO:0000313" key="2">
    <source>
        <dbReference type="Proteomes" id="UP000463337"/>
    </source>
</evidence>
<reference evidence="1 2" key="1">
    <citation type="journal article" date="2019" name="Nat. Med.">
        <title>A library of human gut bacterial isolates paired with longitudinal multiomics data enables mechanistic microbiome research.</title>
        <authorList>
            <person name="Poyet M."/>
            <person name="Groussin M."/>
            <person name="Gibbons S.M."/>
            <person name="Avila-Pacheco J."/>
            <person name="Jiang X."/>
            <person name="Kearney S.M."/>
            <person name="Perrotta A.R."/>
            <person name="Berdy B."/>
            <person name="Zhao S."/>
            <person name="Lieberman T.D."/>
            <person name="Swanson P.K."/>
            <person name="Smith M."/>
            <person name="Roesemann S."/>
            <person name="Alexander J.E."/>
            <person name="Rich S.A."/>
            <person name="Livny J."/>
            <person name="Vlamakis H."/>
            <person name="Clish C."/>
            <person name="Bullock K."/>
            <person name="Deik A."/>
            <person name="Scott J."/>
            <person name="Pierce K.A."/>
            <person name="Xavier R.J."/>
            <person name="Alm E.J."/>
        </authorList>
    </citation>
    <scope>NUCLEOTIDE SEQUENCE [LARGE SCALE GENOMIC DNA]</scope>
    <source>
        <strain evidence="1 2">BIOML-A41</strain>
    </source>
</reference>
<evidence type="ECO:0000313" key="1">
    <source>
        <dbReference type="EMBL" id="MRY60299.1"/>
    </source>
</evidence>
<gene>
    <name evidence="1" type="ORF">GKD59_20830</name>
</gene>
<organism evidence="1 2">
    <name type="scientific">Parabacteroides distasonis</name>
    <dbReference type="NCBI Taxonomy" id="823"/>
    <lineage>
        <taxon>Bacteria</taxon>
        <taxon>Pseudomonadati</taxon>
        <taxon>Bacteroidota</taxon>
        <taxon>Bacteroidia</taxon>
        <taxon>Bacteroidales</taxon>
        <taxon>Tannerellaceae</taxon>
        <taxon>Parabacteroides</taxon>
    </lineage>
</organism>
<accession>A0A7K0GMA8</accession>
<protein>
    <submittedName>
        <fullName evidence="1">Uncharacterized protein</fullName>
    </submittedName>
</protein>
<dbReference type="RefSeq" id="WP_121960681.1">
    <property type="nucleotide sequence ID" value="NZ_AP019729.1"/>
</dbReference>
<dbReference type="InterPro" id="IPR008964">
    <property type="entry name" value="Invasin/intimin_cell_adhesion"/>
</dbReference>
<comment type="caution">
    <text evidence="1">The sequence shown here is derived from an EMBL/GenBank/DDBJ whole genome shotgun (WGS) entry which is preliminary data.</text>
</comment>
<dbReference type="SUPFAM" id="SSF49373">
    <property type="entry name" value="Invasin/intimin cell-adhesion fragments"/>
    <property type="match status" value="1"/>
</dbReference>